<dbReference type="Proteomes" id="UP000714275">
    <property type="component" value="Unassembled WGS sequence"/>
</dbReference>
<sequence>MPSKMVGLSRCIGLGVGLGVGDGRAHISSAYFRCFCGLGLRNGIASNQANATANEQLYLGTKFSARLQKLYILLNVCHHCASNRNAIKIPKCEFCARGGLQAVRISSPDSSVHVPNPPGGYDSRVHDRPVGQPMAQILYNSLGKWGVLTLWCFVILAQYDLSARNVPID</sequence>
<gene>
    <name evidence="1" type="ORF">EV702DRAFT_1043403</name>
</gene>
<keyword evidence="2" id="KW-1185">Reference proteome</keyword>
<proteinExistence type="predicted"/>
<dbReference type="AlphaFoldDB" id="A0A9P7D5S2"/>
<evidence type="ECO:0000313" key="2">
    <source>
        <dbReference type="Proteomes" id="UP000714275"/>
    </source>
</evidence>
<accession>A0A9P7D5S2</accession>
<dbReference type="EMBL" id="JABBWD010000010">
    <property type="protein sequence ID" value="KAG1780032.1"/>
    <property type="molecule type" value="Genomic_DNA"/>
</dbReference>
<evidence type="ECO:0000313" key="1">
    <source>
        <dbReference type="EMBL" id="KAG1780032.1"/>
    </source>
</evidence>
<organism evidence="1 2">
    <name type="scientific">Suillus placidus</name>
    <dbReference type="NCBI Taxonomy" id="48579"/>
    <lineage>
        <taxon>Eukaryota</taxon>
        <taxon>Fungi</taxon>
        <taxon>Dikarya</taxon>
        <taxon>Basidiomycota</taxon>
        <taxon>Agaricomycotina</taxon>
        <taxon>Agaricomycetes</taxon>
        <taxon>Agaricomycetidae</taxon>
        <taxon>Boletales</taxon>
        <taxon>Suillineae</taxon>
        <taxon>Suillaceae</taxon>
        <taxon>Suillus</taxon>
    </lineage>
</organism>
<name>A0A9P7D5S2_9AGAM</name>
<reference evidence="1" key="1">
    <citation type="journal article" date="2020" name="New Phytol.">
        <title>Comparative genomics reveals dynamic genome evolution in host specialist ectomycorrhizal fungi.</title>
        <authorList>
            <person name="Lofgren L.A."/>
            <person name="Nguyen N.H."/>
            <person name="Vilgalys R."/>
            <person name="Ruytinx J."/>
            <person name="Liao H.L."/>
            <person name="Branco S."/>
            <person name="Kuo A."/>
            <person name="LaButti K."/>
            <person name="Lipzen A."/>
            <person name="Andreopoulos W."/>
            <person name="Pangilinan J."/>
            <person name="Riley R."/>
            <person name="Hundley H."/>
            <person name="Na H."/>
            <person name="Barry K."/>
            <person name="Grigoriev I.V."/>
            <person name="Stajich J.E."/>
            <person name="Kennedy P.G."/>
        </authorList>
    </citation>
    <scope>NUCLEOTIDE SEQUENCE</scope>
    <source>
        <strain evidence="1">DOB743</strain>
    </source>
</reference>
<dbReference type="OrthoDB" id="2692560at2759"/>
<comment type="caution">
    <text evidence="1">The sequence shown here is derived from an EMBL/GenBank/DDBJ whole genome shotgun (WGS) entry which is preliminary data.</text>
</comment>
<protein>
    <submittedName>
        <fullName evidence="1">Uncharacterized protein</fullName>
    </submittedName>
</protein>